<feature type="transmembrane region" description="Helical" evidence="5">
    <location>
        <begin position="129"/>
        <end position="153"/>
    </location>
</feature>
<comment type="subcellular location">
    <subcellularLocation>
        <location evidence="1">Membrane</location>
    </subcellularLocation>
</comment>
<evidence type="ECO:0000256" key="4">
    <source>
        <dbReference type="ARBA" id="ARBA00023136"/>
    </source>
</evidence>
<evidence type="ECO:0000313" key="6">
    <source>
        <dbReference type="EMBL" id="CAD9493664.1"/>
    </source>
</evidence>
<protein>
    <submittedName>
        <fullName evidence="6">Uncharacterized protein</fullName>
    </submittedName>
</protein>
<evidence type="ECO:0000256" key="3">
    <source>
        <dbReference type="ARBA" id="ARBA00022989"/>
    </source>
</evidence>
<feature type="transmembrane region" description="Helical" evidence="5">
    <location>
        <begin position="26"/>
        <end position="47"/>
    </location>
</feature>
<dbReference type="Pfam" id="PF01124">
    <property type="entry name" value="MAPEG"/>
    <property type="match status" value="1"/>
</dbReference>
<dbReference type="GO" id="GO:0016020">
    <property type="term" value="C:membrane"/>
    <property type="evidence" value="ECO:0007669"/>
    <property type="project" value="UniProtKB-SubCell"/>
</dbReference>
<keyword evidence="3 5" id="KW-1133">Transmembrane helix</keyword>
<proteinExistence type="predicted"/>
<sequence length="164" mass="18575">MSSGTCDTELGFPSKDELKGAVQGTLLYLSLYFFFFVPFQSFSKFYLLKKKRDKAKANAKDGKPEKIPLATVKYYNNRDPLALKGDRTSGNFIEFAILFLPLLWIHALFVDASESLMICVVYTASRAIYPLVFGKGALLLCSTLPGYVIYMYLMYQITFKFAFA</sequence>
<evidence type="ECO:0000256" key="2">
    <source>
        <dbReference type="ARBA" id="ARBA00022692"/>
    </source>
</evidence>
<dbReference type="InterPro" id="IPR023352">
    <property type="entry name" value="MAPEG-like_dom_sf"/>
</dbReference>
<evidence type="ECO:0000256" key="5">
    <source>
        <dbReference type="SAM" id="Phobius"/>
    </source>
</evidence>
<dbReference type="InterPro" id="IPR001129">
    <property type="entry name" value="Membr-assoc_MAPEG"/>
</dbReference>
<organism evidence="6">
    <name type="scientific">Helicotheca tamesis</name>
    <dbReference type="NCBI Taxonomy" id="374047"/>
    <lineage>
        <taxon>Eukaryota</taxon>
        <taxon>Sar</taxon>
        <taxon>Stramenopiles</taxon>
        <taxon>Ochrophyta</taxon>
        <taxon>Bacillariophyta</taxon>
        <taxon>Mediophyceae</taxon>
        <taxon>Lithodesmiophycidae</taxon>
        <taxon>Lithodesmiales</taxon>
        <taxon>Lithodesmiaceae</taxon>
        <taxon>Helicotheca</taxon>
    </lineage>
</organism>
<dbReference type="Gene3D" id="1.20.120.550">
    <property type="entry name" value="Membrane associated eicosanoid/glutathione metabolism-like domain"/>
    <property type="match status" value="1"/>
</dbReference>
<feature type="transmembrane region" description="Helical" evidence="5">
    <location>
        <begin position="92"/>
        <end position="109"/>
    </location>
</feature>
<dbReference type="AlphaFoldDB" id="A0A7S2MNJ2"/>
<evidence type="ECO:0000256" key="1">
    <source>
        <dbReference type="ARBA" id="ARBA00004370"/>
    </source>
</evidence>
<keyword evidence="2 5" id="KW-0812">Transmembrane</keyword>
<dbReference type="SUPFAM" id="SSF161084">
    <property type="entry name" value="MAPEG domain-like"/>
    <property type="match status" value="1"/>
</dbReference>
<keyword evidence="4 5" id="KW-0472">Membrane</keyword>
<accession>A0A7S2MNJ2</accession>
<name>A0A7S2MNJ2_9STRA</name>
<dbReference type="EMBL" id="HBGV01009968">
    <property type="protein sequence ID" value="CAD9493664.1"/>
    <property type="molecule type" value="Transcribed_RNA"/>
</dbReference>
<gene>
    <name evidence="6" type="ORF">HTAM1171_LOCUS6191</name>
</gene>
<reference evidence="6" key="1">
    <citation type="submission" date="2021-01" db="EMBL/GenBank/DDBJ databases">
        <authorList>
            <person name="Corre E."/>
            <person name="Pelletier E."/>
            <person name="Niang G."/>
            <person name="Scheremetjew M."/>
            <person name="Finn R."/>
            <person name="Kale V."/>
            <person name="Holt S."/>
            <person name="Cochrane G."/>
            <person name="Meng A."/>
            <person name="Brown T."/>
            <person name="Cohen L."/>
        </authorList>
    </citation>
    <scope>NUCLEOTIDE SEQUENCE</scope>
    <source>
        <strain evidence="6">CCMP826</strain>
    </source>
</reference>